<feature type="transmembrane region" description="Helical" evidence="3">
    <location>
        <begin position="644"/>
        <end position="672"/>
    </location>
</feature>
<keyword evidence="3" id="KW-1133">Transmembrane helix</keyword>
<dbReference type="InterPro" id="IPR003961">
    <property type="entry name" value="FN3_dom"/>
</dbReference>
<dbReference type="Pfam" id="PF00041">
    <property type="entry name" value="fn3"/>
    <property type="match status" value="1"/>
</dbReference>
<dbReference type="PANTHER" id="PTHR46708">
    <property type="entry name" value="TENASCIN"/>
    <property type="match status" value="1"/>
</dbReference>
<keyword evidence="3" id="KW-0812">Transmembrane</keyword>
<organism evidence="5 6">
    <name type="scientific">Owenia fusiformis</name>
    <name type="common">Polychaete worm</name>
    <dbReference type="NCBI Taxonomy" id="6347"/>
    <lineage>
        <taxon>Eukaryota</taxon>
        <taxon>Metazoa</taxon>
        <taxon>Spiralia</taxon>
        <taxon>Lophotrochozoa</taxon>
        <taxon>Annelida</taxon>
        <taxon>Polychaeta</taxon>
        <taxon>Sedentaria</taxon>
        <taxon>Canalipalpata</taxon>
        <taxon>Sabellida</taxon>
        <taxon>Oweniida</taxon>
        <taxon>Oweniidae</taxon>
        <taxon>Owenia</taxon>
    </lineage>
</organism>
<dbReference type="Gene3D" id="2.60.40.10">
    <property type="entry name" value="Immunoglobulins"/>
    <property type="match status" value="3"/>
</dbReference>
<dbReference type="PROSITE" id="PS50853">
    <property type="entry name" value="FN3"/>
    <property type="match status" value="2"/>
</dbReference>
<keyword evidence="3" id="KW-0472">Membrane</keyword>
<dbReference type="EMBL" id="CAIIXF020000001">
    <property type="protein sequence ID" value="CAH1773555.1"/>
    <property type="molecule type" value="Genomic_DNA"/>
</dbReference>
<keyword evidence="1" id="KW-0677">Repeat</keyword>
<feature type="signal peptide" evidence="4">
    <location>
        <begin position="1"/>
        <end position="19"/>
    </location>
</feature>
<accession>A0A8J1Y0U7</accession>
<reference evidence="5" key="1">
    <citation type="submission" date="2022-03" db="EMBL/GenBank/DDBJ databases">
        <authorList>
            <person name="Martin C."/>
        </authorList>
    </citation>
    <scope>NUCLEOTIDE SEQUENCE</scope>
</reference>
<dbReference type="OrthoDB" id="6147633at2759"/>
<feature type="region of interest" description="Disordered" evidence="2">
    <location>
        <begin position="896"/>
        <end position="922"/>
    </location>
</feature>
<dbReference type="InterPro" id="IPR036116">
    <property type="entry name" value="FN3_sf"/>
</dbReference>
<feature type="compositionally biased region" description="Polar residues" evidence="2">
    <location>
        <begin position="1204"/>
        <end position="1222"/>
    </location>
</feature>
<feature type="region of interest" description="Disordered" evidence="2">
    <location>
        <begin position="1203"/>
        <end position="1229"/>
    </location>
</feature>
<protein>
    <submittedName>
        <fullName evidence="5">Uncharacterized protein</fullName>
    </submittedName>
</protein>
<evidence type="ECO:0000313" key="6">
    <source>
        <dbReference type="Proteomes" id="UP000749559"/>
    </source>
</evidence>
<evidence type="ECO:0000256" key="3">
    <source>
        <dbReference type="SAM" id="Phobius"/>
    </source>
</evidence>
<dbReference type="InterPro" id="IPR050991">
    <property type="entry name" value="ECM_Regulatory_Proteins"/>
</dbReference>
<feature type="region of interest" description="Disordered" evidence="2">
    <location>
        <begin position="982"/>
        <end position="1043"/>
    </location>
</feature>
<feature type="compositionally biased region" description="Basic and acidic residues" evidence="2">
    <location>
        <begin position="1012"/>
        <end position="1031"/>
    </location>
</feature>
<gene>
    <name evidence="5" type="ORF">OFUS_LOCUS1135</name>
</gene>
<name>A0A8J1Y0U7_OWEFU</name>
<dbReference type="InterPro" id="IPR013783">
    <property type="entry name" value="Ig-like_fold"/>
</dbReference>
<evidence type="ECO:0000256" key="2">
    <source>
        <dbReference type="SAM" id="MobiDB-lite"/>
    </source>
</evidence>
<feature type="region of interest" description="Disordered" evidence="2">
    <location>
        <begin position="941"/>
        <end position="962"/>
    </location>
</feature>
<comment type="caution">
    <text evidence="5">The sequence shown here is derived from an EMBL/GenBank/DDBJ whole genome shotgun (WGS) entry which is preliminary data.</text>
</comment>
<dbReference type="SUPFAM" id="SSF49265">
    <property type="entry name" value="Fibronectin type III"/>
    <property type="match status" value="3"/>
</dbReference>
<dbReference type="PANTHER" id="PTHR46708:SF11">
    <property type="entry name" value="RECEPTOR-TYPE TYROSINE-PROTEIN PHOSPHATASE ETA-LIKE"/>
    <property type="match status" value="1"/>
</dbReference>
<proteinExistence type="predicted"/>
<dbReference type="Proteomes" id="UP000749559">
    <property type="component" value="Unassembled WGS sequence"/>
</dbReference>
<dbReference type="SMART" id="SM00060">
    <property type="entry name" value="FN3"/>
    <property type="match status" value="2"/>
</dbReference>
<keyword evidence="6" id="KW-1185">Reference proteome</keyword>
<feature type="region of interest" description="Disordered" evidence="2">
    <location>
        <begin position="814"/>
        <end position="845"/>
    </location>
</feature>
<dbReference type="CDD" id="cd00063">
    <property type="entry name" value="FN3"/>
    <property type="match status" value="2"/>
</dbReference>
<keyword evidence="4" id="KW-0732">Signal</keyword>
<evidence type="ECO:0000256" key="4">
    <source>
        <dbReference type="SAM" id="SignalP"/>
    </source>
</evidence>
<evidence type="ECO:0000313" key="5">
    <source>
        <dbReference type="EMBL" id="CAH1773555.1"/>
    </source>
</evidence>
<sequence>MTLMQKVFILQMILEVVQGLTKGRIIADPLCKHMDGGESCAAVGGNLNLTCIIGDGYQGNKNAHDITFEYLSNSFNNGNPIEYPAEYVTVVNNHTAFLSVPNMPHFHLSTLNTTGYCFHNCLIKEDEILAETMTLIGYLPEKPHNIECKMRNWNGLLEFSWQPGSFPISLHTNVTTFVTWCENCNRQAACPWSTSHTDRAACKVKTPQNATYIKFEVSIANKLKIEGNSQTFIGNPQTFIEPDPVIAKATPINSTCIYVNWTRTAPIGKEVVYDISYISKWDKNKTLRLQIEAEAIHITGLVPFTNYTIEVIVRAIYNNSIVGYPSSSSQVMTKTPEDVPGGIPTLTTGAFYEYTEGEQSYVTIYWQEIMKRLWNGVVTYTPRMVSPNNEIPLYSTSTSGTFRKTQDIQMTFEVTSATKKGTNSSLPIQRIVVHKANKRIQHPMTWMVRREQHPDQSLVIFEWSNSPYNHTAYWCHRAPGDKCQGDLQWQTLAGDTQNFSLLELGKPGNYLFGLSTEFAETSSGIQWAKCLYDTDEPPPREHPLNVIVENKQAESLQVHWSHYPCNKYDGIVQHYMIRYCRKQDCEKTTVNITVASSATQHKIEGLQGGAFYSLTLEAVTKHGKGPHTPTITTLVRAGPGLKPWMTALIVIVGFFFFGLVCLGIYFIITLLIKQEKKTKQLISVPYFTSPTTNPTCSGTLEYPTVIIGNYYQTIPETDHRPMENSKFGASTEMTDISIDNDKLNHNDSRAITAIKPEHELMANLPGLVNDNGYVIQIGSNECRQPCTGKPIHPETSKNGSKPKAKVNVKQAINPDTGHVENELPNSKTQSDAKHEFSLNPDTGYVENELPNTKTQRDVKHEFSLNPDTGYVENELPNAKTQRDVKHEFSLNTDTGYVENELPNTKTQSDAKHEFSLNPDTGYVVNELPNTKTQRDVKHEFSLNPGTGYVENELPNTKTQSDAKHEFSLKPDTGYVENELPNTKTQSDAKHEFSLKPDTGYVENELPNTKTQSDAKHEFSLKPDTGYVEKKLPNTKTQSDAKHEFSLKPDTGYVENELQNTKSDAKHEFSLNPDLGYVENKLLPNIRSQSDAKHDFLLNTDTDCVENELPNTKTQNDSKHEFSLNADTGYVENELPNTKTQNDSKHEFSLNTDTGYVENELPNTKTQIDAKHEFSLNPDTGYVENELPNTKIQSDAKHDCFENEIPNQNTQSHTSQNITSSVSDDQHPDYVDHNENVKKNQDYIDKNGPQTPSYVDHNAAILNLGYMDHKKDVALTQGCVDHSTDVAKSTGYVDHKAAVVETPDYVDHDTVVTFL</sequence>
<feature type="chain" id="PRO_5043725432" evidence="4">
    <location>
        <begin position="20"/>
        <end position="1314"/>
    </location>
</feature>
<evidence type="ECO:0000256" key="1">
    <source>
        <dbReference type="ARBA" id="ARBA00022737"/>
    </source>
</evidence>